<gene>
    <name evidence="1" type="ORF">UFOPK3773_01059</name>
</gene>
<accession>A0A6J7JRP1</accession>
<reference evidence="1" key="1">
    <citation type="submission" date="2020-05" db="EMBL/GenBank/DDBJ databases">
        <authorList>
            <person name="Chiriac C."/>
            <person name="Salcher M."/>
            <person name="Ghai R."/>
            <person name="Kavagutti S V."/>
        </authorList>
    </citation>
    <scope>NUCLEOTIDE SEQUENCE</scope>
</reference>
<protein>
    <submittedName>
        <fullName evidence="1">Unannotated protein</fullName>
    </submittedName>
</protein>
<sequence>MGAPAGGRIRLKGVVMSESQVDASPVSIDLRHLPPVFMPEAIVLRIEEALALLALEPSGSDS</sequence>
<dbReference type="EMBL" id="CAFBNF010000108">
    <property type="protein sequence ID" value="CAB4944762.1"/>
    <property type="molecule type" value="Genomic_DNA"/>
</dbReference>
<organism evidence="1">
    <name type="scientific">freshwater metagenome</name>
    <dbReference type="NCBI Taxonomy" id="449393"/>
    <lineage>
        <taxon>unclassified sequences</taxon>
        <taxon>metagenomes</taxon>
        <taxon>ecological metagenomes</taxon>
    </lineage>
</organism>
<proteinExistence type="predicted"/>
<evidence type="ECO:0000313" key="1">
    <source>
        <dbReference type="EMBL" id="CAB4944762.1"/>
    </source>
</evidence>
<name>A0A6J7JRP1_9ZZZZ</name>
<dbReference type="AlphaFoldDB" id="A0A6J7JRP1"/>